<evidence type="ECO:0000256" key="8">
    <source>
        <dbReference type="ARBA" id="ARBA00023136"/>
    </source>
</evidence>
<keyword evidence="7 10" id="KW-0496">Mitochondrion</keyword>
<comment type="catalytic activity">
    <reaction evidence="10">
        <text>holo-[cytochrome c] = apo-[cytochrome c] + heme b</text>
        <dbReference type="Rhea" id="RHEA:22648"/>
        <dbReference type="Rhea" id="RHEA-COMP:10725"/>
        <dbReference type="Rhea" id="RHEA-COMP:10726"/>
        <dbReference type="ChEBI" id="CHEBI:29950"/>
        <dbReference type="ChEBI" id="CHEBI:60344"/>
        <dbReference type="ChEBI" id="CHEBI:83739"/>
        <dbReference type="EC" id="4.4.1.17"/>
    </reaction>
</comment>
<keyword evidence="5 10" id="KW-0999">Mitochondrion inner membrane</keyword>
<comment type="function">
    <text evidence="10">Lyase that catalyzes the covalent linking of the heme group to the cytochrome C apoprotein to produce the mature functional cytochrome.</text>
</comment>
<keyword evidence="13" id="KW-1185">Reference proteome</keyword>
<evidence type="ECO:0000256" key="10">
    <source>
        <dbReference type="RuleBase" id="RU363130"/>
    </source>
</evidence>
<dbReference type="PANTHER" id="PTHR12743">
    <property type="entry name" value="CYTOCHROME C1 HEME LYASE"/>
    <property type="match status" value="1"/>
</dbReference>
<sequence>MGWFWADGPQTTLAGAPTKPMPPHKFPTDGRSPPVSRQRRCPSRRTSRKLILDSRNVPCTSTKKAADAMTPPAACPVKHDAAAAAMTPPSSCPVPHAARTSAPEPKSTLSKLNPLNYMFPDLSQDKAPSQTQALPTDREPSTIPRGDGSGNWEYPSPQQMYNALLRKGYSDTDVTAVESMVSVHNFLNEGAWAEIMEWEKRFAGGLFKGIQMCSQGEQNFERMAKKYGYDKEVEDLSPSLVRFQGRPKDMTPKAAMFQVMGWLYPAMFQTEPPFDRHDWYVSRETNGRKKEVRYVIDYYSGGEEENGEPVFYLDVRPAVTPTSTIERTVRWGGDVWWKASGGDVREQERLENSRKNR</sequence>
<dbReference type="PROSITE" id="PS00822">
    <property type="entry name" value="CYTO_HEME_LYASE_2"/>
    <property type="match status" value="1"/>
</dbReference>
<dbReference type="Pfam" id="PF01265">
    <property type="entry name" value="Cyto_heme_lyase"/>
    <property type="match status" value="1"/>
</dbReference>
<keyword evidence="4 10" id="KW-0479">Metal-binding</keyword>
<feature type="region of interest" description="Disordered" evidence="11">
    <location>
        <begin position="123"/>
        <end position="155"/>
    </location>
</feature>
<feature type="region of interest" description="Disordered" evidence="11">
    <location>
        <begin position="1"/>
        <end position="53"/>
    </location>
</feature>
<dbReference type="Proteomes" id="UP001446871">
    <property type="component" value="Unassembled WGS sequence"/>
</dbReference>
<evidence type="ECO:0000256" key="6">
    <source>
        <dbReference type="ARBA" id="ARBA00023004"/>
    </source>
</evidence>
<evidence type="ECO:0000256" key="3">
    <source>
        <dbReference type="ARBA" id="ARBA00022617"/>
    </source>
</evidence>
<gene>
    <name evidence="12" type="ORF">PG996_008444</name>
</gene>
<keyword evidence="9 10" id="KW-0456">Lyase</keyword>
<comment type="caution">
    <text evidence="12">The sequence shown here is derived from an EMBL/GenBank/DDBJ whole genome shotgun (WGS) entry which is preliminary data.</text>
</comment>
<keyword evidence="3 10" id="KW-0349">Heme</keyword>
<organism evidence="12 13">
    <name type="scientific">Apiospora saccharicola</name>
    <dbReference type="NCBI Taxonomy" id="335842"/>
    <lineage>
        <taxon>Eukaryota</taxon>
        <taxon>Fungi</taxon>
        <taxon>Dikarya</taxon>
        <taxon>Ascomycota</taxon>
        <taxon>Pezizomycotina</taxon>
        <taxon>Sordariomycetes</taxon>
        <taxon>Xylariomycetidae</taxon>
        <taxon>Amphisphaeriales</taxon>
        <taxon>Apiosporaceae</taxon>
        <taxon>Apiospora</taxon>
    </lineage>
</organism>
<dbReference type="EC" id="4.4.1.17" evidence="10"/>
<evidence type="ECO:0000256" key="9">
    <source>
        <dbReference type="ARBA" id="ARBA00023239"/>
    </source>
</evidence>
<evidence type="ECO:0000256" key="2">
    <source>
        <dbReference type="ARBA" id="ARBA00007255"/>
    </source>
</evidence>
<feature type="compositionally biased region" description="Basic residues" evidence="11">
    <location>
        <begin position="37"/>
        <end position="48"/>
    </location>
</feature>
<dbReference type="PANTHER" id="PTHR12743:SF3">
    <property type="entry name" value="HOLOCYTOCHROME-C SYNTHASE"/>
    <property type="match status" value="1"/>
</dbReference>
<evidence type="ECO:0000256" key="7">
    <source>
        <dbReference type="ARBA" id="ARBA00023128"/>
    </source>
</evidence>
<keyword evidence="8 10" id="KW-0472">Membrane</keyword>
<comment type="similarity">
    <text evidence="2 10">Belongs to the cytochrome c-type heme lyase family.</text>
</comment>
<name>A0ABR1UXX7_9PEZI</name>
<dbReference type="EMBL" id="JAQQWM010000005">
    <property type="protein sequence ID" value="KAK8063792.1"/>
    <property type="molecule type" value="Genomic_DNA"/>
</dbReference>
<evidence type="ECO:0000256" key="1">
    <source>
        <dbReference type="ARBA" id="ARBA00004273"/>
    </source>
</evidence>
<protein>
    <recommendedName>
        <fullName evidence="10">Holocytochrome c-type synthase</fullName>
        <ecNumber evidence="10">4.4.1.17</ecNumber>
    </recommendedName>
</protein>
<evidence type="ECO:0000256" key="11">
    <source>
        <dbReference type="SAM" id="MobiDB-lite"/>
    </source>
</evidence>
<comment type="subcellular location">
    <subcellularLocation>
        <location evidence="1 10">Mitochondrion inner membrane</location>
    </subcellularLocation>
</comment>
<accession>A0ABR1UXX7</accession>
<evidence type="ECO:0000313" key="13">
    <source>
        <dbReference type="Proteomes" id="UP001446871"/>
    </source>
</evidence>
<evidence type="ECO:0000256" key="4">
    <source>
        <dbReference type="ARBA" id="ARBA00022723"/>
    </source>
</evidence>
<reference evidence="12 13" key="1">
    <citation type="submission" date="2023-01" db="EMBL/GenBank/DDBJ databases">
        <title>Analysis of 21 Apiospora genomes using comparative genomics revels a genus with tremendous synthesis potential of carbohydrate active enzymes and secondary metabolites.</title>
        <authorList>
            <person name="Sorensen T."/>
        </authorList>
    </citation>
    <scope>NUCLEOTIDE SEQUENCE [LARGE SCALE GENOMIC DNA]</scope>
    <source>
        <strain evidence="12 13">CBS 83171</strain>
    </source>
</reference>
<evidence type="ECO:0000313" key="12">
    <source>
        <dbReference type="EMBL" id="KAK8063792.1"/>
    </source>
</evidence>
<proteinExistence type="inferred from homology"/>
<keyword evidence="6 10" id="KW-0408">Iron</keyword>
<evidence type="ECO:0000256" key="5">
    <source>
        <dbReference type="ARBA" id="ARBA00022792"/>
    </source>
</evidence>
<dbReference type="InterPro" id="IPR000511">
    <property type="entry name" value="Holocyt_c/c1_synthase"/>
</dbReference>